<keyword evidence="4" id="KW-1185">Reference proteome</keyword>
<evidence type="ECO:0000256" key="2">
    <source>
        <dbReference type="SAM" id="SignalP"/>
    </source>
</evidence>
<gene>
    <name evidence="3" type="ORF">ACFFFR_06030</name>
</gene>
<organism evidence="3 4">
    <name type="scientific">Micrococcoides hystricis</name>
    <dbReference type="NCBI Taxonomy" id="1572761"/>
    <lineage>
        <taxon>Bacteria</taxon>
        <taxon>Bacillati</taxon>
        <taxon>Actinomycetota</taxon>
        <taxon>Actinomycetes</taxon>
        <taxon>Micrococcales</taxon>
        <taxon>Micrococcaceae</taxon>
        <taxon>Micrococcoides</taxon>
    </lineage>
</organism>
<dbReference type="Proteomes" id="UP001589862">
    <property type="component" value="Unassembled WGS sequence"/>
</dbReference>
<keyword evidence="2" id="KW-0732">Signal</keyword>
<evidence type="ECO:0000313" key="3">
    <source>
        <dbReference type="EMBL" id="MFC0581940.1"/>
    </source>
</evidence>
<evidence type="ECO:0000256" key="1">
    <source>
        <dbReference type="SAM" id="MobiDB-lite"/>
    </source>
</evidence>
<accession>A0ABV6P9Z8</accession>
<feature type="region of interest" description="Disordered" evidence="1">
    <location>
        <begin position="75"/>
        <end position="94"/>
    </location>
</feature>
<dbReference type="EMBL" id="JBHLUB010000027">
    <property type="protein sequence ID" value="MFC0581940.1"/>
    <property type="molecule type" value="Genomic_DNA"/>
</dbReference>
<feature type="signal peptide" evidence="2">
    <location>
        <begin position="1"/>
        <end position="21"/>
    </location>
</feature>
<reference evidence="3 4" key="1">
    <citation type="submission" date="2024-09" db="EMBL/GenBank/DDBJ databases">
        <authorList>
            <person name="Sun Q."/>
            <person name="Mori K."/>
        </authorList>
    </citation>
    <scope>NUCLEOTIDE SEQUENCE [LARGE SCALE GENOMIC DNA]</scope>
    <source>
        <strain evidence="3 4">NCAIM B.02604</strain>
    </source>
</reference>
<comment type="caution">
    <text evidence="3">The sequence shown here is derived from an EMBL/GenBank/DDBJ whole genome shotgun (WGS) entry which is preliminary data.</text>
</comment>
<dbReference type="RefSeq" id="WP_377458720.1">
    <property type="nucleotide sequence ID" value="NZ_JBHLUB010000027.1"/>
</dbReference>
<sequence length="349" mass="37953">MAQRRASRSQLLRAGALVALAGTVVLSGCTQNPEPGPTPEEITELSVFVPAEPLDAAVTEAYLQYVDAQERFKVDRQDSQGTDQQDEAPAFFNESEVKDTLTRLVQGNTSLAVVRAGQALNMLDPNTLLVPVTRQETSPAPEATPSPWPSTAAQKDEQLADRLPITIQPARSSEGRRGVRVLSASFVKTARELEPEQQLSDVCDELDAVVQNRMPIAQIRAELAAGFDCEPQTLTETEPVAALREGMSGTADLVLLDSANPAGFDKGMATVLPDDYLLRADNYRPLLSTSALSDTELTALSETVAHVSEKLTGEELTNLYRYIHEDPSMTPAEAATWWLHRQGLLTEEN</sequence>
<feature type="chain" id="PRO_5046909362" description="ABC-type glycine betaine transport system substrate-binding domain-containing protein" evidence="2">
    <location>
        <begin position="22"/>
        <end position="349"/>
    </location>
</feature>
<proteinExistence type="predicted"/>
<dbReference type="PROSITE" id="PS51257">
    <property type="entry name" value="PROKAR_LIPOPROTEIN"/>
    <property type="match status" value="1"/>
</dbReference>
<evidence type="ECO:0000313" key="4">
    <source>
        <dbReference type="Proteomes" id="UP001589862"/>
    </source>
</evidence>
<protein>
    <recommendedName>
        <fullName evidence="5">ABC-type glycine betaine transport system substrate-binding domain-containing protein</fullName>
    </recommendedName>
</protein>
<evidence type="ECO:0008006" key="5">
    <source>
        <dbReference type="Google" id="ProtNLM"/>
    </source>
</evidence>
<name>A0ABV6P9Z8_9MICC</name>